<feature type="region of interest" description="Disordered" evidence="1">
    <location>
        <begin position="1"/>
        <end position="32"/>
    </location>
</feature>
<dbReference type="AlphaFoldDB" id="A0A8J5M1A6"/>
<evidence type="ECO:0000313" key="3">
    <source>
        <dbReference type="Proteomes" id="UP000709295"/>
    </source>
</evidence>
<organism evidence="2 3">
    <name type="scientific">Phytophthora aleatoria</name>
    <dbReference type="NCBI Taxonomy" id="2496075"/>
    <lineage>
        <taxon>Eukaryota</taxon>
        <taxon>Sar</taxon>
        <taxon>Stramenopiles</taxon>
        <taxon>Oomycota</taxon>
        <taxon>Peronosporomycetes</taxon>
        <taxon>Peronosporales</taxon>
        <taxon>Peronosporaceae</taxon>
        <taxon>Phytophthora</taxon>
    </lineage>
</organism>
<protein>
    <submittedName>
        <fullName evidence="2">Uncharacterized protein</fullName>
    </submittedName>
</protein>
<gene>
    <name evidence="2" type="ORF">JG688_00017484</name>
</gene>
<comment type="caution">
    <text evidence="2">The sequence shown here is derived from an EMBL/GenBank/DDBJ whole genome shotgun (WGS) entry which is preliminary data.</text>
</comment>
<accession>A0A8J5M1A6</accession>
<evidence type="ECO:0000256" key="1">
    <source>
        <dbReference type="SAM" id="MobiDB-lite"/>
    </source>
</evidence>
<evidence type="ECO:0000313" key="2">
    <source>
        <dbReference type="EMBL" id="KAG6943685.1"/>
    </source>
</evidence>
<name>A0A8J5M1A6_9STRA</name>
<dbReference type="Proteomes" id="UP000709295">
    <property type="component" value="Unassembled WGS sequence"/>
</dbReference>
<proteinExistence type="predicted"/>
<keyword evidence="3" id="KW-1185">Reference proteome</keyword>
<dbReference type="EMBL" id="JAENGY010002624">
    <property type="protein sequence ID" value="KAG6943685.1"/>
    <property type="molecule type" value="Genomic_DNA"/>
</dbReference>
<sequence length="70" mass="8355">MGRNRKYNTEMEIEEAFRPPDGEESEVDQRRRLSSRTSVLYRLRKRQRDTVDTLRDTAPNIRLTNVDSDN</sequence>
<feature type="compositionally biased region" description="Basic and acidic residues" evidence="1">
    <location>
        <begin position="15"/>
        <end position="31"/>
    </location>
</feature>
<reference evidence="2" key="1">
    <citation type="submission" date="2021-01" db="EMBL/GenBank/DDBJ databases">
        <title>Phytophthora aleatoria, a newly-described species from Pinus radiata is distinct from Phytophthora cactorum isolates based on comparative genomics.</title>
        <authorList>
            <person name="Mcdougal R."/>
            <person name="Panda P."/>
            <person name="Williams N."/>
            <person name="Studholme D.J."/>
        </authorList>
    </citation>
    <scope>NUCLEOTIDE SEQUENCE</scope>
    <source>
        <strain evidence="2">NZFS 4037</strain>
    </source>
</reference>